<accession>B5I9F1</accession>
<gene>
    <name evidence="5" type="ordered locus">Aboo_0771</name>
</gene>
<comment type="subcellular location">
    <subcellularLocation>
        <location evidence="1">Cell membrane</location>
        <topology evidence="1">Multi-pass membrane protein</topology>
    </subcellularLocation>
</comment>
<evidence type="ECO:0000313" key="6">
    <source>
        <dbReference type="Proteomes" id="UP000001400"/>
    </source>
</evidence>
<dbReference type="AlphaFoldDB" id="B5I9F1"/>
<dbReference type="EMBL" id="CP001941">
    <property type="protein sequence ID" value="ADD08580.1"/>
    <property type="molecule type" value="Genomic_DNA"/>
</dbReference>
<dbReference type="CDD" id="cd13961">
    <property type="entry name" value="PT_UbiA_DGGGPS"/>
    <property type="match status" value="1"/>
</dbReference>
<keyword evidence="5" id="KW-0808">Transferase</keyword>
<evidence type="ECO:0000256" key="4">
    <source>
        <dbReference type="ARBA" id="ARBA00023136"/>
    </source>
</evidence>
<dbReference type="EC" id="2.5.1.42" evidence="5"/>
<dbReference type="KEGG" id="abi:Aboo_0771"/>
<dbReference type="InterPro" id="IPR044878">
    <property type="entry name" value="UbiA_sf"/>
</dbReference>
<keyword evidence="3" id="KW-1133">Transmembrane helix</keyword>
<dbReference type="eggNOG" id="arCOG00476">
    <property type="taxonomic scope" value="Archaea"/>
</dbReference>
<evidence type="ECO:0000256" key="2">
    <source>
        <dbReference type="ARBA" id="ARBA00022692"/>
    </source>
</evidence>
<evidence type="ECO:0000256" key="1">
    <source>
        <dbReference type="ARBA" id="ARBA00004651"/>
    </source>
</evidence>
<dbReference type="GO" id="GO:0047295">
    <property type="term" value="F:geranylgeranylglycerol-phosphate geranylgeranyltransferase activity"/>
    <property type="evidence" value="ECO:0007669"/>
    <property type="project" value="UniProtKB-EC"/>
</dbReference>
<dbReference type="PANTHER" id="PTHR42723">
    <property type="entry name" value="CHLOROPHYLL SYNTHASE"/>
    <property type="match status" value="1"/>
</dbReference>
<protein>
    <submittedName>
        <fullName evidence="5">Geranylgeranylglycerol-phosphate geranylgeranyltransferase</fullName>
        <ecNumber evidence="5">2.5.1.42</ecNumber>
    </submittedName>
</protein>
<evidence type="ECO:0000313" key="5">
    <source>
        <dbReference type="EMBL" id="ADD08580.1"/>
    </source>
</evidence>
<proteinExistence type="predicted"/>
<dbReference type="InterPro" id="IPR000537">
    <property type="entry name" value="UbiA_prenyltransferase"/>
</dbReference>
<dbReference type="HOGENOM" id="CLU_073311_1_1_2"/>
<dbReference type="Proteomes" id="UP000001400">
    <property type="component" value="Chromosome"/>
</dbReference>
<organism evidence="5 6">
    <name type="scientific">Aciduliprofundum boonei (strain DSM 19572 / T469)</name>
    <dbReference type="NCBI Taxonomy" id="439481"/>
    <lineage>
        <taxon>Archaea</taxon>
        <taxon>Methanobacteriati</taxon>
        <taxon>Thermoplasmatota</taxon>
        <taxon>DHVE2 group</taxon>
        <taxon>Candidatus Aciduliprofundum</taxon>
    </lineage>
</organism>
<keyword evidence="6" id="KW-1185">Reference proteome</keyword>
<dbReference type="GO" id="GO:0005886">
    <property type="term" value="C:plasma membrane"/>
    <property type="evidence" value="ECO:0007669"/>
    <property type="project" value="UniProtKB-SubCell"/>
</dbReference>
<reference evidence="5" key="1">
    <citation type="submission" date="2010-02" db="EMBL/GenBank/DDBJ databases">
        <title>Complete sequence of Aciduliprofundum boonei T469.</title>
        <authorList>
            <consortium name="US DOE Joint Genome Institute"/>
            <person name="Lucas S."/>
            <person name="Copeland A."/>
            <person name="Lapidus A."/>
            <person name="Cheng J.-F."/>
            <person name="Bruce D."/>
            <person name="Goodwin L."/>
            <person name="Pitluck S."/>
            <person name="Saunders E."/>
            <person name="Detter J.C."/>
            <person name="Han C."/>
            <person name="Tapia R."/>
            <person name="Land M."/>
            <person name="Hauser L."/>
            <person name="Kyrpides N."/>
            <person name="Mikhailova N."/>
            <person name="Flores G."/>
            <person name="Reysenbach A.-L."/>
            <person name="Woyke T."/>
        </authorList>
    </citation>
    <scope>NUCLEOTIDE SEQUENCE</scope>
    <source>
        <strain evidence="5">T469</strain>
    </source>
</reference>
<dbReference type="STRING" id="439481.Aboo_0771"/>
<dbReference type="OrthoDB" id="11851at2157"/>
<evidence type="ECO:0000256" key="3">
    <source>
        <dbReference type="ARBA" id="ARBA00022989"/>
    </source>
</evidence>
<keyword evidence="4" id="KW-0472">Membrane</keyword>
<dbReference type="Pfam" id="PF01040">
    <property type="entry name" value="UbiA"/>
    <property type="match status" value="1"/>
</dbReference>
<dbReference type="InterPro" id="IPR050475">
    <property type="entry name" value="Prenyltransferase_related"/>
</dbReference>
<dbReference type="PANTHER" id="PTHR42723:SF1">
    <property type="entry name" value="CHLOROPHYLL SYNTHASE, CHLOROPLASTIC"/>
    <property type="match status" value="1"/>
</dbReference>
<name>B5I9F1_ACIB4</name>
<dbReference type="Gene3D" id="1.10.357.140">
    <property type="entry name" value="UbiA prenyltransferase"/>
    <property type="match status" value="1"/>
</dbReference>
<sequence length="259" mass="28355">MASIAIIMVAIIVKGHTIGNYWLNIIFGMFVVFFAVAGGNALNDYYDKEVDLINHPERPIPSGKIKPKNALIFGISMFILALIFSSLINFITLIIAIAAEIAMYVYESNLKNKGLSGNTTISILVGLIFIFGAAIFSVEAILRITIFALMAFASNLGREIVKDIEDMEGDINRITLPKKVGRTEAGIIALIFFILAVAFSPLPYVCMGFSIYYLSTVLISDAIFIYAALIQFKNPRKGQQYAKVGMIIGLIAYMIGGLT</sequence>
<keyword evidence="2" id="KW-0812">Transmembrane</keyword>